<dbReference type="InterPro" id="IPR000160">
    <property type="entry name" value="GGDEF_dom"/>
</dbReference>
<organism evidence="4 5">
    <name type="scientific">Haemaphysalis longicornis</name>
    <name type="common">Bush tick</name>
    <dbReference type="NCBI Taxonomy" id="44386"/>
    <lineage>
        <taxon>Eukaryota</taxon>
        <taxon>Metazoa</taxon>
        <taxon>Ecdysozoa</taxon>
        <taxon>Arthropoda</taxon>
        <taxon>Chelicerata</taxon>
        <taxon>Arachnida</taxon>
        <taxon>Acari</taxon>
        <taxon>Parasitiformes</taxon>
        <taxon>Ixodida</taxon>
        <taxon>Ixodoidea</taxon>
        <taxon>Ixodidae</taxon>
        <taxon>Haemaphysalinae</taxon>
        <taxon>Haemaphysalis</taxon>
    </lineage>
</organism>
<dbReference type="EMBL" id="JABSTR010000040">
    <property type="protein sequence ID" value="KAH9382629.1"/>
    <property type="molecule type" value="Genomic_DNA"/>
</dbReference>
<feature type="domain" description="GGDEF" evidence="3">
    <location>
        <begin position="293"/>
        <end position="463"/>
    </location>
</feature>
<accession>A0A9J6H4L5</accession>
<dbReference type="GO" id="GO:0005886">
    <property type="term" value="C:plasma membrane"/>
    <property type="evidence" value="ECO:0007669"/>
    <property type="project" value="TreeGrafter"/>
</dbReference>
<evidence type="ECO:0000313" key="4">
    <source>
        <dbReference type="EMBL" id="KAH9382629.1"/>
    </source>
</evidence>
<dbReference type="SUPFAM" id="SSF55073">
    <property type="entry name" value="Nucleotide cyclase"/>
    <property type="match status" value="1"/>
</dbReference>
<dbReference type="InterPro" id="IPR029787">
    <property type="entry name" value="Nucleotide_cyclase"/>
</dbReference>
<dbReference type="OrthoDB" id="4525858at2759"/>
<feature type="region of interest" description="Disordered" evidence="2">
    <location>
        <begin position="1"/>
        <end position="20"/>
    </location>
</feature>
<evidence type="ECO:0000256" key="1">
    <source>
        <dbReference type="ARBA" id="ARBA00023239"/>
    </source>
</evidence>
<dbReference type="SMART" id="SM00267">
    <property type="entry name" value="GGDEF"/>
    <property type="match status" value="1"/>
</dbReference>
<dbReference type="GO" id="GO:0043709">
    <property type="term" value="P:cell adhesion involved in single-species biofilm formation"/>
    <property type="evidence" value="ECO:0007669"/>
    <property type="project" value="TreeGrafter"/>
</dbReference>
<name>A0A9J6H4L5_HAELO</name>
<dbReference type="GO" id="GO:0016829">
    <property type="term" value="F:lyase activity"/>
    <property type="evidence" value="ECO:0007669"/>
    <property type="project" value="UniProtKB-KW"/>
</dbReference>
<dbReference type="PROSITE" id="PS50887">
    <property type="entry name" value="GGDEF"/>
    <property type="match status" value="1"/>
</dbReference>
<comment type="caution">
    <text evidence="4">The sequence shown here is derived from an EMBL/GenBank/DDBJ whole genome shotgun (WGS) entry which is preliminary data.</text>
</comment>
<dbReference type="CDD" id="cd01949">
    <property type="entry name" value="GGDEF"/>
    <property type="match status" value="1"/>
</dbReference>
<dbReference type="GO" id="GO:0052621">
    <property type="term" value="F:diguanylate cyclase activity"/>
    <property type="evidence" value="ECO:0007669"/>
    <property type="project" value="TreeGrafter"/>
</dbReference>
<feature type="compositionally biased region" description="Basic residues" evidence="2">
    <location>
        <begin position="1"/>
        <end position="10"/>
    </location>
</feature>
<gene>
    <name evidence="4" type="ORF">HPB48_023177</name>
</gene>
<dbReference type="Gene3D" id="3.30.70.270">
    <property type="match status" value="1"/>
</dbReference>
<dbReference type="NCBIfam" id="TIGR00254">
    <property type="entry name" value="GGDEF"/>
    <property type="match status" value="1"/>
</dbReference>
<keyword evidence="1" id="KW-0456">Lyase</keyword>
<dbReference type="AlphaFoldDB" id="A0A9J6H4L5"/>
<sequence length="466" mass="52583">MYFLRRRREKKNLPTSSSNDEDQITRIFHMLYNSTAMFPALRRFTAAIVKKSRSTHEVDESIRNVRKQKLPATSRPVDVSAKRQTVTGTRNQCSQCGCNTSPCHGTVVEKLRRGKTAQDLIEIVCEILTGIFPGEDIHHVGLFTKSDDGYPHCTTAKNTAIGEVDDHGHFTSHTAALWRQFLSLSGPIAMIDNDNPIVHKYNETPVGSGSSHWYRVSDYAAMIIVVSSIPAFSHQQEKSVHDVIKEFAHRLRQLEVEKWARIGVVNSKSMLLTSSAYEVQSASVCITALTSSSPVCVAFMDIDYFKDLNSKLTHLEADKVLRAVGQMIKETVSNCTRPESVVVGHIGGDEFMFTIIGNRKFAKSLMLDVLSRFANLLPEFSKPEVKKEFMKIKNARRFSASVGIAMWEGDADATAAEEFTLVEEMKQLKDAIEEIRFRANKTLLKAKEYRQERSGRNVMFYDEIEE</sequence>
<dbReference type="InterPro" id="IPR050469">
    <property type="entry name" value="Diguanylate_Cyclase"/>
</dbReference>
<reference evidence="4 5" key="1">
    <citation type="journal article" date="2020" name="Cell">
        <title>Large-Scale Comparative Analyses of Tick Genomes Elucidate Their Genetic Diversity and Vector Capacities.</title>
        <authorList>
            <consortium name="Tick Genome and Microbiome Consortium (TIGMIC)"/>
            <person name="Jia N."/>
            <person name="Wang J."/>
            <person name="Shi W."/>
            <person name="Du L."/>
            <person name="Sun Y."/>
            <person name="Zhan W."/>
            <person name="Jiang J.F."/>
            <person name="Wang Q."/>
            <person name="Zhang B."/>
            <person name="Ji P."/>
            <person name="Bell-Sakyi L."/>
            <person name="Cui X.M."/>
            <person name="Yuan T.T."/>
            <person name="Jiang B.G."/>
            <person name="Yang W.F."/>
            <person name="Lam T.T."/>
            <person name="Chang Q.C."/>
            <person name="Ding S.J."/>
            <person name="Wang X.J."/>
            <person name="Zhu J.G."/>
            <person name="Ruan X.D."/>
            <person name="Zhao L."/>
            <person name="Wei J.T."/>
            <person name="Ye R.Z."/>
            <person name="Que T.C."/>
            <person name="Du C.H."/>
            <person name="Zhou Y.H."/>
            <person name="Cheng J.X."/>
            <person name="Dai P.F."/>
            <person name="Guo W.B."/>
            <person name="Han X.H."/>
            <person name="Huang E.J."/>
            <person name="Li L.F."/>
            <person name="Wei W."/>
            <person name="Gao Y.C."/>
            <person name="Liu J.Z."/>
            <person name="Shao H.Z."/>
            <person name="Wang X."/>
            <person name="Wang C.C."/>
            <person name="Yang T.C."/>
            <person name="Huo Q.B."/>
            <person name="Li W."/>
            <person name="Chen H.Y."/>
            <person name="Chen S.E."/>
            <person name="Zhou L.G."/>
            <person name="Ni X.B."/>
            <person name="Tian J.H."/>
            <person name="Sheng Y."/>
            <person name="Liu T."/>
            <person name="Pan Y.S."/>
            <person name="Xia L.Y."/>
            <person name="Li J."/>
            <person name="Zhao F."/>
            <person name="Cao W.C."/>
        </authorList>
    </citation>
    <scope>NUCLEOTIDE SEQUENCE [LARGE SCALE GENOMIC DNA]</scope>
    <source>
        <strain evidence="4">HaeL-2018</strain>
    </source>
</reference>
<proteinExistence type="predicted"/>
<evidence type="ECO:0000259" key="3">
    <source>
        <dbReference type="PROSITE" id="PS50887"/>
    </source>
</evidence>
<dbReference type="Proteomes" id="UP000821853">
    <property type="component" value="Unassembled WGS sequence"/>
</dbReference>
<dbReference type="InterPro" id="IPR043128">
    <property type="entry name" value="Rev_trsase/Diguanyl_cyclase"/>
</dbReference>
<evidence type="ECO:0000313" key="5">
    <source>
        <dbReference type="Proteomes" id="UP000821853"/>
    </source>
</evidence>
<dbReference type="PANTHER" id="PTHR45138:SF9">
    <property type="entry name" value="DIGUANYLATE CYCLASE DGCM-RELATED"/>
    <property type="match status" value="1"/>
</dbReference>
<evidence type="ECO:0000256" key="2">
    <source>
        <dbReference type="SAM" id="MobiDB-lite"/>
    </source>
</evidence>
<dbReference type="Pfam" id="PF00990">
    <property type="entry name" value="GGDEF"/>
    <property type="match status" value="1"/>
</dbReference>
<keyword evidence="5" id="KW-1185">Reference proteome</keyword>
<dbReference type="VEuPathDB" id="VectorBase:HLOH_053455"/>
<dbReference type="PANTHER" id="PTHR45138">
    <property type="entry name" value="REGULATORY COMPONENTS OF SENSORY TRANSDUCTION SYSTEM"/>
    <property type="match status" value="1"/>
</dbReference>
<protein>
    <recommendedName>
        <fullName evidence="3">GGDEF domain-containing protein</fullName>
    </recommendedName>
</protein>